<dbReference type="Proteomes" id="UP000628854">
    <property type="component" value="Unassembled WGS sequence"/>
</dbReference>
<comment type="caution">
    <text evidence="6">The sequence shown here is derived from an EMBL/GenBank/DDBJ whole genome shotgun (WGS) entry which is preliminary data.</text>
</comment>
<dbReference type="Pfam" id="PF03466">
    <property type="entry name" value="LysR_substrate"/>
    <property type="match status" value="1"/>
</dbReference>
<dbReference type="RefSeq" id="WP_084394424.1">
    <property type="nucleotide sequence ID" value="NZ_BMKF01000003.1"/>
</dbReference>
<feature type="domain" description="HTH lysR-type" evidence="5">
    <location>
        <begin position="1"/>
        <end position="58"/>
    </location>
</feature>
<dbReference type="InterPro" id="IPR036390">
    <property type="entry name" value="WH_DNA-bd_sf"/>
</dbReference>
<comment type="similarity">
    <text evidence="1">Belongs to the LysR transcriptional regulatory family.</text>
</comment>
<evidence type="ECO:0000256" key="1">
    <source>
        <dbReference type="ARBA" id="ARBA00009437"/>
    </source>
</evidence>
<keyword evidence="2" id="KW-0805">Transcription regulation</keyword>
<evidence type="ECO:0000259" key="5">
    <source>
        <dbReference type="PROSITE" id="PS50931"/>
    </source>
</evidence>
<dbReference type="PANTHER" id="PTHR30537:SF3">
    <property type="entry name" value="TRANSCRIPTIONAL REGULATORY PROTEIN"/>
    <property type="match status" value="1"/>
</dbReference>
<gene>
    <name evidence="6" type="ORF">GCM10011503_30620</name>
</gene>
<evidence type="ECO:0000256" key="2">
    <source>
        <dbReference type="ARBA" id="ARBA00023015"/>
    </source>
</evidence>
<dbReference type="PROSITE" id="PS50931">
    <property type="entry name" value="HTH_LYSR"/>
    <property type="match status" value="1"/>
</dbReference>
<dbReference type="InterPro" id="IPR005119">
    <property type="entry name" value="LysR_subst-bd"/>
</dbReference>
<proteinExistence type="inferred from homology"/>
<keyword evidence="7" id="KW-1185">Reference proteome</keyword>
<dbReference type="Gene3D" id="3.40.190.290">
    <property type="match status" value="1"/>
</dbReference>
<keyword evidence="3" id="KW-0238">DNA-binding</keyword>
<dbReference type="InterPro" id="IPR058163">
    <property type="entry name" value="LysR-type_TF_proteobact-type"/>
</dbReference>
<evidence type="ECO:0000313" key="7">
    <source>
        <dbReference type="Proteomes" id="UP000628854"/>
    </source>
</evidence>
<sequence length="289" mass="32363">MNWDDLKLFLDVSRRPKLEEAAAQIHLDATTISRRIKRLEQELGVTLFERTRRGHVLTVAGEKLVARVEAMESASFDILAERTSEHSAEGRIRLGVTEGLGSILIAPALGDFKQLHPKIDIDLIALSGFVSVPKRQADMSILLARPSSGRLKVRKLSDYSLHLYAAPVYLDARPPVRTRDDLQHHTLIGYVDDLIYSAQLRYFDELLPGLSPDLCSPSIVAQFEMVSAGAGVGILPAFMARRDPELRRLLADELNVQRAFWLAVHEDVASLTRNRLLSDFLVNLLRDLP</sequence>
<dbReference type="SUPFAM" id="SSF53850">
    <property type="entry name" value="Periplasmic binding protein-like II"/>
    <property type="match status" value="1"/>
</dbReference>
<reference evidence="7" key="1">
    <citation type="journal article" date="2019" name="Int. J. Syst. Evol. Microbiol.">
        <title>The Global Catalogue of Microorganisms (GCM) 10K type strain sequencing project: providing services to taxonomists for standard genome sequencing and annotation.</title>
        <authorList>
            <consortium name="The Broad Institute Genomics Platform"/>
            <consortium name="The Broad Institute Genome Sequencing Center for Infectious Disease"/>
            <person name="Wu L."/>
            <person name="Ma J."/>
        </authorList>
    </citation>
    <scope>NUCLEOTIDE SEQUENCE [LARGE SCALE GENOMIC DNA]</scope>
    <source>
        <strain evidence="7">CGMCC 1.15928</strain>
    </source>
</reference>
<dbReference type="PRINTS" id="PR00039">
    <property type="entry name" value="HTHLYSR"/>
</dbReference>
<keyword evidence="4" id="KW-0804">Transcription</keyword>
<dbReference type="PANTHER" id="PTHR30537">
    <property type="entry name" value="HTH-TYPE TRANSCRIPTIONAL REGULATOR"/>
    <property type="match status" value="1"/>
</dbReference>
<dbReference type="Pfam" id="PF00126">
    <property type="entry name" value="HTH_1"/>
    <property type="match status" value="1"/>
</dbReference>
<dbReference type="InterPro" id="IPR000847">
    <property type="entry name" value="LysR_HTH_N"/>
</dbReference>
<dbReference type="Gene3D" id="1.10.10.10">
    <property type="entry name" value="Winged helix-like DNA-binding domain superfamily/Winged helix DNA-binding domain"/>
    <property type="match status" value="1"/>
</dbReference>
<evidence type="ECO:0000256" key="3">
    <source>
        <dbReference type="ARBA" id="ARBA00023125"/>
    </source>
</evidence>
<protein>
    <submittedName>
        <fullName evidence="6">LysR family transcriptional regulator</fullName>
    </submittedName>
</protein>
<organism evidence="6 7">
    <name type="scientific">Henriciella pelagia</name>
    <dbReference type="NCBI Taxonomy" id="1977912"/>
    <lineage>
        <taxon>Bacteria</taxon>
        <taxon>Pseudomonadati</taxon>
        <taxon>Pseudomonadota</taxon>
        <taxon>Alphaproteobacteria</taxon>
        <taxon>Hyphomonadales</taxon>
        <taxon>Hyphomonadaceae</taxon>
        <taxon>Henriciella</taxon>
    </lineage>
</organism>
<name>A0ABQ1K0V4_9PROT</name>
<accession>A0ABQ1K0V4</accession>
<evidence type="ECO:0000313" key="6">
    <source>
        <dbReference type="EMBL" id="GGB79753.1"/>
    </source>
</evidence>
<dbReference type="InterPro" id="IPR036388">
    <property type="entry name" value="WH-like_DNA-bd_sf"/>
</dbReference>
<dbReference type="SUPFAM" id="SSF46785">
    <property type="entry name" value="Winged helix' DNA-binding domain"/>
    <property type="match status" value="1"/>
</dbReference>
<evidence type="ECO:0000256" key="4">
    <source>
        <dbReference type="ARBA" id="ARBA00023163"/>
    </source>
</evidence>
<dbReference type="EMBL" id="BMKF01000003">
    <property type="protein sequence ID" value="GGB79753.1"/>
    <property type="molecule type" value="Genomic_DNA"/>
</dbReference>